<dbReference type="InterPro" id="IPR027483">
    <property type="entry name" value="PInositol-4-P-4/5-kinase_C_sf"/>
</dbReference>
<dbReference type="Pfam" id="PF01363">
    <property type="entry name" value="FYVE"/>
    <property type="match status" value="1"/>
</dbReference>
<feature type="compositionally biased region" description="Low complexity" evidence="13">
    <location>
        <begin position="322"/>
        <end position="332"/>
    </location>
</feature>
<dbReference type="CDD" id="cd03334">
    <property type="entry name" value="Fab1_TCP"/>
    <property type="match status" value="1"/>
</dbReference>
<dbReference type="Gene3D" id="3.30.800.10">
    <property type="entry name" value="Phosphatidylinositol Phosphate Kinase II Beta"/>
    <property type="match status" value="1"/>
</dbReference>
<dbReference type="GO" id="GO:0000329">
    <property type="term" value="C:fungal-type vacuole membrane"/>
    <property type="evidence" value="ECO:0007669"/>
    <property type="project" value="TreeGrafter"/>
</dbReference>
<feature type="region of interest" description="Disordered" evidence="13">
    <location>
        <begin position="2493"/>
        <end position="2515"/>
    </location>
</feature>
<feature type="region of interest" description="Disordered" evidence="13">
    <location>
        <begin position="1"/>
        <end position="21"/>
    </location>
</feature>
<accession>A0A2J6SK84</accession>
<dbReference type="Proteomes" id="UP000235371">
    <property type="component" value="Unassembled WGS sequence"/>
</dbReference>
<evidence type="ECO:0000256" key="6">
    <source>
        <dbReference type="ARBA" id="ARBA00022771"/>
    </source>
</evidence>
<feature type="region of interest" description="Disordered" evidence="13">
    <location>
        <begin position="591"/>
        <end position="625"/>
    </location>
</feature>
<dbReference type="GeneID" id="36579270"/>
<keyword evidence="4" id="KW-0479">Metal-binding</keyword>
<feature type="compositionally biased region" description="Polar residues" evidence="13">
    <location>
        <begin position="1162"/>
        <end position="1175"/>
    </location>
</feature>
<dbReference type="Pfam" id="PF00118">
    <property type="entry name" value="Cpn60_TCP1"/>
    <property type="match status" value="1"/>
</dbReference>
<feature type="region of interest" description="Disordered" evidence="13">
    <location>
        <begin position="1145"/>
        <end position="1182"/>
    </location>
</feature>
<keyword evidence="9 12" id="KW-0067">ATP-binding</keyword>
<dbReference type="InterPro" id="IPR044769">
    <property type="entry name" value="PIKfyve_PIPKc"/>
</dbReference>
<evidence type="ECO:0000256" key="5">
    <source>
        <dbReference type="ARBA" id="ARBA00022741"/>
    </source>
</evidence>
<dbReference type="PROSITE" id="PS51455">
    <property type="entry name" value="PIPK"/>
    <property type="match status" value="1"/>
</dbReference>
<feature type="compositionally biased region" description="Polar residues" evidence="13">
    <location>
        <begin position="120"/>
        <end position="139"/>
    </location>
</feature>
<evidence type="ECO:0000256" key="13">
    <source>
        <dbReference type="SAM" id="MobiDB-lite"/>
    </source>
</evidence>
<feature type="compositionally biased region" description="Low complexity" evidence="13">
    <location>
        <begin position="148"/>
        <end position="159"/>
    </location>
</feature>
<feature type="compositionally biased region" description="Low complexity" evidence="13">
    <location>
        <begin position="172"/>
        <end position="207"/>
    </location>
</feature>
<feature type="compositionally biased region" description="Basic and acidic residues" evidence="13">
    <location>
        <begin position="236"/>
        <end position="249"/>
    </location>
</feature>
<dbReference type="PANTHER" id="PTHR45748">
    <property type="entry name" value="1-PHOSPHATIDYLINOSITOL 3-PHOSPHATE 5-KINASE-RELATED"/>
    <property type="match status" value="1"/>
</dbReference>
<dbReference type="InterPro" id="IPR013083">
    <property type="entry name" value="Znf_RING/FYVE/PHD"/>
</dbReference>
<feature type="region of interest" description="Disordered" evidence="13">
    <location>
        <begin position="61"/>
        <end position="272"/>
    </location>
</feature>
<evidence type="ECO:0000256" key="4">
    <source>
        <dbReference type="ARBA" id="ARBA00022723"/>
    </source>
</evidence>
<dbReference type="Pfam" id="PF01504">
    <property type="entry name" value="PIP5K"/>
    <property type="match status" value="2"/>
</dbReference>
<organism evidence="16 17">
    <name type="scientific">Hyaloscypha bicolor E</name>
    <dbReference type="NCBI Taxonomy" id="1095630"/>
    <lineage>
        <taxon>Eukaryota</taxon>
        <taxon>Fungi</taxon>
        <taxon>Dikarya</taxon>
        <taxon>Ascomycota</taxon>
        <taxon>Pezizomycotina</taxon>
        <taxon>Leotiomycetes</taxon>
        <taxon>Helotiales</taxon>
        <taxon>Hyaloscyphaceae</taxon>
        <taxon>Hyaloscypha</taxon>
        <taxon>Hyaloscypha bicolor</taxon>
    </lineage>
</organism>
<gene>
    <name evidence="16" type="ORF">K444DRAFT_225634</name>
</gene>
<evidence type="ECO:0000313" key="16">
    <source>
        <dbReference type="EMBL" id="PMD51165.1"/>
    </source>
</evidence>
<feature type="region of interest" description="Disordered" evidence="13">
    <location>
        <begin position="1706"/>
        <end position="1732"/>
    </location>
</feature>
<dbReference type="SMART" id="SM00064">
    <property type="entry name" value="FYVE"/>
    <property type="match status" value="1"/>
</dbReference>
<feature type="compositionally biased region" description="Polar residues" evidence="13">
    <location>
        <begin position="1762"/>
        <end position="1783"/>
    </location>
</feature>
<keyword evidence="6 11" id="KW-0863">Zinc-finger</keyword>
<feature type="compositionally biased region" description="Low complexity" evidence="13">
    <location>
        <begin position="369"/>
        <end position="383"/>
    </location>
</feature>
<dbReference type="RefSeq" id="XP_024728069.1">
    <property type="nucleotide sequence ID" value="XM_024871188.1"/>
</dbReference>
<comment type="catalytic activity">
    <reaction evidence="1">
        <text>a 1,2-diacyl-sn-glycero-3-phospho-(1D-myo-inositol-3-phosphate) + ATP = a 1,2-diacyl-sn-glycero-3-phospho-(1D-myo-inositol-3,5-bisphosphate) + ADP + H(+)</text>
        <dbReference type="Rhea" id="RHEA:13609"/>
        <dbReference type="ChEBI" id="CHEBI:15378"/>
        <dbReference type="ChEBI" id="CHEBI:30616"/>
        <dbReference type="ChEBI" id="CHEBI:57923"/>
        <dbReference type="ChEBI" id="CHEBI:58088"/>
        <dbReference type="ChEBI" id="CHEBI:456216"/>
        <dbReference type="EC" id="2.7.1.150"/>
    </reaction>
</comment>
<dbReference type="GO" id="GO:0010008">
    <property type="term" value="C:endosome membrane"/>
    <property type="evidence" value="ECO:0007669"/>
    <property type="project" value="TreeGrafter"/>
</dbReference>
<dbReference type="InterPro" id="IPR011011">
    <property type="entry name" value="Znf_FYVE_PHD"/>
</dbReference>
<dbReference type="SUPFAM" id="SSF52029">
    <property type="entry name" value="GroEL apical domain-like"/>
    <property type="match status" value="1"/>
</dbReference>
<feature type="region of interest" description="Disordered" evidence="13">
    <location>
        <begin position="2012"/>
        <end position="2067"/>
    </location>
</feature>
<feature type="compositionally biased region" description="Low complexity" evidence="13">
    <location>
        <begin position="1829"/>
        <end position="1838"/>
    </location>
</feature>
<feature type="region of interest" description="Disordered" evidence="13">
    <location>
        <begin position="754"/>
        <end position="806"/>
    </location>
</feature>
<evidence type="ECO:0000256" key="12">
    <source>
        <dbReference type="PROSITE-ProRule" id="PRU00781"/>
    </source>
</evidence>
<dbReference type="SUPFAM" id="SSF57903">
    <property type="entry name" value="FYVE/PHD zinc finger"/>
    <property type="match status" value="1"/>
</dbReference>
<dbReference type="InterPro" id="IPR027484">
    <property type="entry name" value="PInositol-4-P-5-kinase_N"/>
</dbReference>
<name>A0A2J6SK84_9HELO</name>
<feature type="compositionally biased region" description="Polar residues" evidence="13">
    <location>
        <begin position="1709"/>
        <end position="1723"/>
    </location>
</feature>
<feature type="compositionally biased region" description="Basic and acidic residues" evidence="13">
    <location>
        <begin position="2498"/>
        <end position="2508"/>
    </location>
</feature>
<dbReference type="InterPro" id="IPR000306">
    <property type="entry name" value="Znf_FYVE"/>
</dbReference>
<dbReference type="GO" id="GO:0005524">
    <property type="term" value="F:ATP binding"/>
    <property type="evidence" value="ECO:0007669"/>
    <property type="project" value="UniProtKB-UniRule"/>
</dbReference>
<feature type="domain" description="FYVE-type" evidence="14">
    <location>
        <begin position="447"/>
        <end position="506"/>
    </location>
</feature>
<dbReference type="STRING" id="1095630.A0A2J6SK84"/>
<feature type="compositionally biased region" description="Basic and acidic residues" evidence="13">
    <location>
        <begin position="103"/>
        <end position="119"/>
    </location>
</feature>
<dbReference type="PROSITE" id="PS50178">
    <property type="entry name" value="ZF_FYVE"/>
    <property type="match status" value="1"/>
</dbReference>
<reference evidence="16 17" key="1">
    <citation type="submission" date="2016-04" db="EMBL/GenBank/DDBJ databases">
        <title>A degradative enzymes factory behind the ericoid mycorrhizal symbiosis.</title>
        <authorList>
            <consortium name="DOE Joint Genome Institute"/>
            <person name="Martino E."/>
            <person name="Morin E."/>
            <person name="Grelet G."/>
            <person name="Kuo A."/>
            <person name="Kohler A."/>
            <person name="Daghino S."/>
            <person name="Barry K."/>
            <person name="Choi C."/>
            <person name="Cichocki N."/>
            <person name="Clum A."/>
            <person name="Copeland A."/>
            <person name="Hainaut M."/>
            <person name="Haridas S."/>
            <person name="Labutti K."/>
            <person name="Lindquist E."/>
            <person name="Lipzen A."/>
            <person name="Khouja H.-R."/>
            <person name="Murat C."/>
            <person name="Ohm R."/>
            <person name="Olson A."/>
            <person name="Spatafora J."/>
            <person name="Veneault-Fourrey C."/>
            <person name="Henrissat B."/>
            <person name="Grigoriev I."/>
            <person name="Martin F."/>
            <person name="Perotto S."/>
        </authorList>
    </citation>
    <scope>NUCLEOTIDE SEQUENCE [LARGE SCALE GENOMIC DNA]</scope>
    <source>
        <strain evidence="16 17">E</strain>
    </source>
</reference>
<sequence>MSTHDSPQAFNGPPSLIPLGLRSRRGSLASVSGSTAVDKEQLAQALDKIHSTASHSETLTTFNEFASPPPPSANTESKGLAGDIMQNGLSGLYSRFRGAVGGGKEKSGPSSTKGDHESIESVSAKSQTTPTSNPKSTLPPTREDSGISASPAQLSTSSSRLQSPTASTFAGQSSESQSQSQSQTLKSSKTSFTPATTPATTKSASSSRPPITPMTKATTSSAIVPTVAPVNVSAFKDGDSGRTTVDQRSEGPSSAATSTTHEHPSTFGFDSRQIARTVDDLSILDDSEGTEDGVEAEEGPGIHVTGGGDGSLDLMKRPIGGSKSASSALSSLQATDTRANASSRSGPDGMKRPAAIERITQSHLPGYQASRASSTDRSTAETSPINTSAHNSVRHESFSVDDGPQLGYLGRLRIPGTTTNEGAPEAVNARLEQMRKQVLSKEFWMADEICKECFLCGDAFSAFRRKHHCRTCGCIFDSKCTSIISGQRFGVQGSLRVCKTCLDIINRRHDSSGSDESADDSVLPTFFQAQQAKYEASSRADSAEGVNQEIVEDQAFGNDPSRPLATPMMAIPATRRIGESTNRRSAVLEIDAPQLSRPSSSRSLKALSAAGRPPSSGHKRHHSKHNFLGRFKPTAEERAPFHRGVTDDLGKRSRLPAFHDDNIIDPDLAPYMSDEESSGDEQMSIFATLNSGSVISPSFENDRSGFGSLLSSSKKHRARAGEKSVSGVSFTSRGLDDISASAGFGRPNRRRNLSAASASLHHSRTSPRQPVQGFGNLDEEFNGVDKLSTASTLGPSKMTRSASMRDAKAPAVELNNASLHHVRRMLHQLLEDANIPNVSSWEKALVPILLQCTDDVNPNVRLGDDIDIRHYVKLKKIPGGKPGDTAYVSGVVFTKNLALKSMPRSISNPRIVIVSFPIEYQRHQHHFMSLEPVIAQEKEFLRNMVNRIASLRPQLLLVQKHISGLALQYLAEANIAVAYNVKQSVIEAVSRFARTEIISSIDMVALKPVHVGKSGGFDVKTYVHNDIPGKKKTYIYLSGCPKDLGCTIALRGADMTILSKMKRITEFMVYVVYNLKLETCLMRDEFVLIPSIAENSGSLSPSRLQFSQAIRSGGSEPAPPRDTVAAASDKLQAVAEAGKKLLKLTSSEGTGNGINDDGRPKSASTDVKSLENSQSSKDDKGALSVEAPKFVSAHESHAHVSHEDQLPEDIPMPTFYSDMVAKHQTKILSASPFVKFVLPYLLMRAREQERRLVYLKRLRDQDTFEEQTDTEKLKLQKFQLIKPEMVHETVKRAPRQIMEVLHAVHDAEYDKALHNYQTQKRQWENYIQGNLNLFDPYAHQNITVLYTVVCTATSIPCAGPELLALAFYNEHAEFDPDCTLGQYVEDLCLGVNTICTSNGCERKMSEHHRTYVHGEARITVFVEKSPCKIKGLQDSILMWSYCKICQKETQVMPMSESTWKYSLGKYLELSFWSSELRLRAGFCPHDIHRDHLRYFGFRNVAIRIHYDPIDLLEIIVPRTRVTWKVDNDLKLKNELFTKYEERWNRFMTSVHSRIKGINIDSVAPEKAEACKAEVERLTKLAQEEHAALIRKLQEKYMESKYYEIIPLNRAVRAMQEKVAEWDDAFADFDANFFPSEKDIRRLAALQLKKMFMDRDESSTTIGSAEGTDLASDMDEKSPHTSLELSRNPSNVSAEEAHDVLTSVVEEENSMPTEASLSETQNSPGLPAGQPQVSDLEREGIQHLDLAFPIQGETSHPAPAETPLSTDDVSCPMSPNDSGISSPAFSDLPLESTLSEKVEKLRKANFSVSGEPGPSEHSGIPRPSERGSSRRSGTATSPPLNRTQSQPAGTLRRVHTNTKIPGKPEDSRSQADSGSTPLETLKPSATEPAKPTDKKLSERLGLNTLKTHRKAGHSLIPRSVHSKRKESKVSTLAKHFEQLSREFEKERMRDRKQRAAKVTQSRAFPTASSKPIVEVYKDVNEAVEERGPSDEALLAVQPTHPADEVTSVVGGLADLNTNTTPGDSGAHSPTDTAVTADETATEAETDDNQHNVSQTGSDDDGPPSDIEQSLLDDIIPGAAEIAESLRAGKPNDMPLDIPKHEKTSLMKMLTNFWAERSASGWTPLDYPINAGDHIFADIDVIVREDEPSSLIAFTLQTQDYKDKLADIRSQGRASSKREVRPVPTKGDIPDACQDGMDQAEVETSLLRATGTHLAYSFMDGSARMQCKIFFAEQFDAVRRKCGVSDRIVESLSRCLKWDSKGGKTKSVFLKTLDERLVVKSLSPIETQAFLKFAPAYFNIMAEALFHDLPTVIAKMLGFYQIIIKNPVTGTEIKWDVLVMENLFYDRSPSRIFDLKGSMRNRKIQSTGEQNEVLLDENMVEFIYESPLFAREHSKKLLRAAIFNDTLFLQRNDVMDYSLMVAVDEARKELVVGIIDVVRTYTWDKKLESWIKDRGFAGGGRNRPTVTSPKEYKSRFREAMDRYILQAPNSWHQWQQIEAKPQREPKKETATDAPGPV</sequence>
<dbReference type="FunFam" id="3.30.810.10:FF:000001">
    <property type="entry name" value="1-phosphatidylinositol 3-phosphate 5-kinase FAB1"/>
    <property type="match status" value="1"/>
</dbReference>
<dbReference type="EMBL" id="KZ613912">
    <property type="protein sequence ID" value="PMD51165.1"/>
    <property type="molecule type" value="Genomic_DNA"/>
</dbReference>
<keyword evidence="17" id="KW-1185">Reference proteome</keyword>
<feature type="compositionally biased region" description="Polar residues" evidence="13">
    <location>
        <begin position="1679"/>
        <end position="1692"/>
    </location>
</feature>
<evidence type="ECO:0000256" key="1">
    <source>
        <dbReference type="ARBA" id="ARBA00000768"/>
    </source>
</evidence>
<keyword evidence="3 12" id="KW-0808">Transferase</keyword>
<feature type="region of interest" description="Disordered" evidence="13">
    <location>
        <begin position="1751"/>
        <end position="1787"/>
    </location>
</feature>
<feature type="region of interest" description="Disordered" evidence="13">
    <location>
        <begin position="1942"/>
        <end position="1964"/>
    </location>
</feature>
<dbReference type="FunFam" id="3.30.800.10:FF:000005">
    <property type="entry name" value="1-phosphatidylinositol-3-phosphate 5-kinase (Fab1)"/>
    <property type="match status" value="1"/>
</dbReference>
<feature type="compositionally biased region" description="Acidic residues" evidence="13">
    <location>
        <begin position="285"/>
        <end position="298"/>
    </location>
</feature>
<protein>
    <recommendedName>
        <fullName evidence="2">1-phosphatidylinositol-3-phosphate 5-kinase</fullName>
        <ecNumber evidence="2">2.7.1.150</ecNumber>
    </recommendedName>
    <alternativeName>
        <fullName evidence="10">Type III PIP kinase</fullName>
    </alternativeName>
</protein>
<feature type="region of interest" description="Disordered" evidence="13">
    <location>
        <begin position="1804"/>
        <end position="1930"/>
    </location>
</feature>
<dbReference type="FunFam" id="3.50.7.10:FF:000007">
    <property type="entry name" value="1-phosphatidylinositol 3-phosphate 5-kinase isoform X1"/>
    <property type="match status" value="1"/>
</dbReference>
<dbReference type="Gene3D" id="3.30.810.10">
    <property type="entry name" value="2-Layer Sandwich"/>
    <property type="match status" value="1"/>
</dbReference>
<dbReference type="GO" id="GO:0000285">
    <property type="term" value="F:1-phosphatidylinositol-3-phosphate 5-kinase activity"/>
    <property type="evidence" value="ECO:0007669"/>
    <property type="project" value="UniProtKB-EC"/>
</dbReference>
<feature type="region of interest" description="Disordered" evidence="13">
    <location>
        <begin position="285"/>
        <end position="401"/>
    </location>
</feature>
<evidence type="ECO:0000259" key="15">
    <source>
        <dbReference type="PROSITE" id="PS51455"/>
    </source>
</evidence>
<dbReference type="InterPro" id="IPR017455">
    <property type="entry name" value="Znf_FYVE-rel"/>
</dbReference>
<evidence type="ECO:0000259" key="14">
    <source>
        <dbReference type="PROSITE" id="PS50178"/>
    </source>
</evidence>
<dbReference type="SMART" id="SM00330">
    <property type="entry name" value="PIPKc"/>
    <property type="match status" value="1"/>
</dbReference>
<evidence type="ECO:0000256" key="10">
    <source>
        <dbReference type="ARBA" id="ARBA00075294"/>
    </source>
</evidence>
<feature type="compositionally biased region" description="Polar residues" evidence="13">
    <location>
        <begin position="160"/>
        <end position="171"/>
    </location>
</feature>
<dbReference type="OrthoDB" id="158357at2759"/>
<proteinExistence type="predicted"/>
<feature type="compositionally biased region" description="Low complexity" evidence="13">
    <location>
        <begin position="595"/>
        <end position="612"/>
    </location>
</feature>
<dbReference type="InterPro" id="IPR002498">
    <property type="entry name" value="PInositol-4-P-4/5-kinase_core"/>
</dbReference>
<dbReference type="FunFam" id="3.30.40.10:FF:000283">
    <property type="entry name" value="1-phosphatidylinositol-3-phosphate 5-kinase (Fab1)"/>
    <property type="match status" value="1"/>
</dbReference>
<feature type="region of interest" description="Disordered" evidence="13">
    <location>
        <begin position="1654"/>
        <end position="1694"/>
    </location>
</feature>
<feature type="compositionally biased region" description="Polar residues" evidence="13">
    <location>
        <begin position="788"/>
        <end position="802"/>
    </location>
</feature>
<evidence type="ECO:0000256" key="9">
    <source>
        <dbReference type="ARBA" id="ARBA00022840"/>
    </source>
</evidence>
<dbReference type="InterPro" id="IPR027409">
    <property type="entry name" value="GroEL-like_apical_dom_sf"/>
</dbReference>
<keyword evidence="8" id="KW-0862">Zinc</keyword>
<dbReference type="Gene3D" id="3.30.40.10">
    <property type="entry name" value="Zinc/RING finger domain, C3HC4 (zinc finger)"/>
    <property type="match status" value="1"/>
</dbReference>
<dbReference type="Gene3D" id="3.50.7.10">
    <property type="entry name" value="GroEL"/>
    <property type="match status" value="1"/>
</dbReference>
<dbReference type="GO" id="GO:0046854">
    <property type="term" value="P:phosphatidylinositol phosphate biosynthetic process"/>
    <property type="evidence" value="ECO:0007669"/>
    <property type="project" value="TreeGrafter"/>
</dbReference>
<keyword evidence="5 12" id="KW-0547">Nucleotide-binding</keyword>
<dbReference type="GO" id="GO:0008270">
    <property type="term" value="F:zinc ion binding"/>
    <property type="evidence" value="ECO:0007669"/>
    <property type="project" value="UniProtKB-KW"/>
</dbReference>
<evidence type="ECO:0000256" key="7">
    <source>
        <dbReference type="ARBA" id="ARBA00022777"/>
    </source>
</evidence>
<evidence type="ECO:0000313" key="17">
    <source>
        <dbReference type="Proteomes" id="UP000235371"/>
    </source>
</evidence>
<evidence type="ECO:0000256" key="2">
    <source>
        <dbReference type="ARBA" id="ARBA00012009"/>
    </source>
</evidence>
<dbReference type="FunCoup" id="A0A2J6SK84">
    <property type="interactions" value="822"/>
</dbReference>
<feature type="compositionally biased region" description="Polar residues" evidence="13">
    <location>
        <begin position="333"/>
        <end position="345"/>
    </location>
</feature>
<dbReference type="PANTHER" id="PTHR45748:SF7">
    <property type="entry name" value="1-PHOSPHATIDYLINOSITOL 3-PHOSPHATE 5-KINASE-RELATED"/>
    <property type="match status" value="1"/>
</dbReference>
<dbReference type="SUPFAM" id="SSF56104">
    <property type="entry name" value="SAICAR synthase-like"/>
    <property type="match status" value="1"/>
</dbReference>
<evidence type="ECO:0000256" key="3">
    <source>
        <dbReference type="ARBA" id="ARBA00022679"/>
    </source>
</evidence>
<evidence type="ECO:0000256" key="8">
    <source>
        <dbReference type="ARBA" id="ARBA00022833"/>
    </source>
</evidence>
<dbReference type="InParanoid" id="A0A2J6SK84"/>
<dbReference type="EC" id="2.7.1.150" evidence="2"/>
<feature type="region of interest" description="Disordered" evidence="13">
    <location>
        <begin position="2170"/>
        <end position="2189"/>
    </location>
</feature>
<feature type="domain" description="PIPK" evidence="15">
    <location>
        <begin position="2155"/>
        <end position="2482"/>
    </location>
</feature>
<dbReference type="InterPro" id="IPR002423">
    <property type="entry name" value="Cpn60/GroEL/TCP-1"/>
</dbReference>
<keyword evidence="7 12" id="KW-0418">Kinase</keyword>
<feature type="compositionally biased region" description="Polar residues" evidence="13">
    <location>
        <begin position="250"/>
        <end position="259"/>
    </location>
</feature>
<dbReference type="CDD" id="cd17300">
    <property type="entry name" value="PIPKc_PIKfyve"/>
    <property type="match status" value="1"/>
</dbReference>
<evidence type="ECO:0000256" key="11">
    <source>
        <dbReference type="PROSITE-ProRule" id="PRU00091"/>
    </source>
</evidence>